<dbReference type="GO" id="GO:0016829">
    <property type="term" value="F:lyase activity"/>
    <property type="evidence" value="ECO:0007669"/>
    <property type="project" value="UniProtKB-KW"/>
</dbReference>
<dbReference type="PANTHER" id="PTHR36437:SF2">
    <property type="entry name" value="GLYOXALASE_BLEOMYCIN RESISTANCE PROTEIN_DIOXYGENASE"/>
    <property type="match status" value="1"/>
</dbReference>
<evidence type="ECO:0000259" key="1">
    <source>
        <dbReference type="PROSITE" id="PS51819"/>
    </source>
</evidence>
<proteinExistence type="predicted"/>
<keyword evidence="2" id="KW-0456">Lyase</keyword>
<dbReference type="RefSeq" id="WP_179667955.1">
    <property type="nucleotide sequence ID" value="NZ_JACCFP010000001.1"/>
</dbReference>
<organism evidence="2 3">
    <name type="scientific">Nocardioides thalensis</name>
    <dbReference type="NCBI Taxonomy" id="1914755"/>
    <lineage>
        <taxon>Bacteria</taxon>
        <taxon>Bacillati</taxon>
        <taxon>Actinomycetota</taxon>
        <taxon>Actinomycetes</taxon>
        <taxon>Propionibacteriales</taxon>
        <taxon>Nocardioidaceae</taxon>
        <taxon>Nocardioides</taxon>
    </lineage>
</organism>
<feature type="domain" description="VOC" evidence="1">
    <location>
        <begin position="4"/>
        <end position="124"/>
    </location>
</feature>
<dbReference type="InterPro" id="IPR029068">
    <property type="entry name" value="Glyas_Bleomycin-R_OHBP_Dase"/>
</dbReference>
<sequence>MLEKVFYTSVLVSDQDKALDFYTNVLGMEKRNDNETPDGPRFLTVGVEGDEFMLVLWPGTPGQAEPAMGRPPASITIETDDIQKTYDDLKSKGVEFVSDLLEFEWGSVAQFLDPDGNRLQIRQGR</sequence>
<dbReference type="InterPro" id="IPR004360">
    <property type="entry name" value="Glyas_Fos-R_dOase_dom"/>
</dbReference>
<protein>
    <submittedName>
        <fullName evidence="2">Putative enzyme related to lactoylglutathione lyase</fullName>
    </submittedName>
</protein>
<gene>
    <name evidence="2" type="ORF">HNR19_002171</name>
</gene>
<dbReference type="Proteomes" id="UP000530424">
    <property type="component" value="Unassembled WGS sequence"/>
</dbReference>
<reference evidence="2 3" key="1">
    <citation type="submission" date="2020-07" db="EMBL/GenBank/DDBJ databases">
        <title>Sequencing the genomes of 1000 actinobacteria strains.</title>
        <authorList>
            <person name="Klenk H.-P."/>
        </authorList>
    </citation>
    <scope>NUCLEOTIDE SEQUENCE [LARGE SCALE GENOMIC DNA]</scope>
    <source>
        <strain evidence="2 3">DSM 103833</strain>
    </source>
</reference>
<dbReference type="EMBL" id="JACCFP010000001">
    <property type="protein sequence ID" value="NYJ01473.1"/>
    <property type="molecule type" value="Genomic_DNA"/>
</dbReference>
<dbReference type="PROSITE" id="PS51819">
    <property type="entry name" value="VOC"/>
    <property type="match status" value="1"/>
</dbReference>
<dbReference type="AlphaFoldDB" id="A0A853C5C9"/>
<accession>A0A853C5C9</accession>
<name>A0A853C5C9_9ACTN</name>
<dbReference type="SUPFAM" id="SSF54593">
    <property type="entry name" value="Glyoxalase/Bleomycin resistance protein/Dihydroxybiphenyl dioxygenase"/>
    <property type="match status" value="1"/>
</dbReference>
<evidence type="ECO:0000313" key="2">
    <source>
        <dbReference type="EMBL" id="NYJ01473.1"/>
    </source>
</evidence>
<dbReference type="InterPro" id="IPR037523">
    <property type="entry name" value="VOC_core"/>
</dbReference>
<dbReference type="Gene3D" id="3.10.180.10">
    <property type="entry name" value="2,3-Dihydroxybiphenyl 1,2-Dioxygenase, domain 1"/>
    <property type="match status" value="1"/>
</dbReference>
<dbReference type="Pfam" id="PF00903">
    <property type="entry name" value="Glyoxalase"/>
    <property type="match status" value="1"/>
</dbReference>
<comment type="caution">
    <text evidence="2">The sequence shown here is derived from an EMBL/GenBank/DDBJ whole genome shotgun (WGS) entry which is preliminary data.</text>
</comment>
<keyword evidence="3" id="KW-1185">Reference proteome</keyword>
<evidence type="ECO:0000313" key="3">
    <source>
        <dbReference type="Proteomes" id="UP000530424"/>
    </source>
</evidence>
<dbReference type="PANTHER" id="PTHR36437">
    <property type="entry name" value="GLYOXALASE/BLEOMYCIN RESISTANCE PROTEIN/DIOXYGENASE"/>
    <property type="match status" value="1"/>
</dbReference>